<dbReference type="EMBL" id="FOAT01000012">
    <property type="protein sequence ID" value="SEL13074.1"/>
    <property type="molecule type" value="Genomic_DNA"/>
</dbReference>
<dbReference type="OrthoDB" id="1855860at2"/>
<feature type="coiled-coil region" evidence="1">
    <location>
        <begin position="34"/>
        <end position="97"/>
    </location>
</feature>
<accession>A0A1H7MPG5</accession>
<evidence type="ECO:0000313" key="3">
    <source>
        <dbReference type="EMBL" id="SEL13074.1"/>
    </source>
</evidence>
<feature type="region of interest" description="Disordered" evidence="2">
    <location>
        <begin position="163"/>
        <end position="201"/>
    </location>
</feature>
<feature type="compositionally biased region" description="Basic and acidic residues" evidence="2">
    <location>
        <begin position="191"/>
        <end position="201"/>
    </location>
</feature>
<keyword evidence="1" id="KW-0175">Coiled coil</keyword>
<sequence length="201" mass="22387">MKTEELTALGLTDEQVKSVFALHGKDITPLQQQIADLTKSRDDITAERDNLNTQLTAANDTLNKFGDLTPESMQAEIQKYKQQADDAEKNFNAQITARDQKDWITKKLDEYGVTSPYARAALTSELMAADSGLTWKDNSFFGFDDFMKAAKAKDTTLYQTADEKAKADKQTKLEGDAPSFVAPLGQQKPQGDTKKDIPKVW</sequence>
<proteinExistence type="predicted"/>
<reference evidence="3 4" key="1">
    <citation type="submission" date="2016-10" db="EMBL/GenBank/DDBJ databases">
        <authorList>
            <person name="de Groot N.N."/>
        </authorList>
    </citation>
    <scope>NUCLEOTIDE SEQUENCE [LARGE SCALE GENOMIC DNA]</scope>
    <source>
        <strain evidence="3 4">KH2T6</strain>
    </source>
</reference>
<name>A0A1H7MPG5_RUMAL</name>
<dbReference type="AlphaFoldDB" id="A0A1H7MPG5"/>
<feature type="compositionally biased region" description="Basic and acidic residues" evidence="2">
    <location>
        <begin position="163"/>
        <end position="175"/>
    </location>
</feature>
<dbReference type="Proteomes" id="UP000186015">
    <property type="component" value="Unassembled WGS sequence"/>
</dbReference>
<organism evidence="3 4">
    <name type="scientific">Ruminococcus albus</name>
    <dbReference type="NCBI Taxonomy" id="1264"/>
    <lineage>
        <taxon>Bacteria</taxon>
        <taxon>Bacillati</taxon>
        <taxon>Bacillota</taxon>
        <taxon>Clostridia</taxon>
        <taxon>Eubacteriales</taxon>
        <taxon>Oscillospiraceae</taxon>
        <taxon>Ruminococcus</taxon>
    </lineage>
</organism>
<dbReference type="RefSeq" id="WP_074834325.1">
    <property type="nucleotide sequence ID" value="NZ_FOAT01000012.1"/>
</dbReference>
<evidence type="ECO:0000256" key="2">
    <source>
        <dbReference type="SAM" id="MobiDB-lite"/>
    </source>
</evidence>
<gene>
    <name evidence="3" type="ORF">SAMN05216469_11283</name>
</gene>
<dbReference type="Pfam" id="PF06810">
    <property type="entry name" value="Phage_scaffold"/>
    <property type="match status" value="1"/>
</dbReference>
<dbReference type="InterPro" id="IPR009636">
    <property type="entry name" value="SCAF"/>
</dbReference>
<evidence type="ECO:0000313" key="4">
    <source>
        <dbReference type="Proteomes" id="UP000186015"/>
    </source>
</evidence>
<protein>
    <submittedName>
        <fullName evidence="3">Phage minor structural protein GP20</fullName>
    </submittedName>
</protein>
<evidence type="ECO:0000256" key="1">
    <source>
        <dbReference type="SAM" id="Coils"/>
    </source>
</evidence>